<dbReference type="Gene3D" id="3.50.50.60">
    <property type="entry name" value="FAD/NAD(P)-binding domain"/>
    <property type="match status" value="1"/>
</dbReference>
<evidence type="ECO:0000256" key="1">
    <source>
        <dbReference type="ARBA" id="ARBA00023002"/>
    </source>
</evidence>
<dbReference type="Proteomes" id="UP000254869">
    <property type="component" value="Unassembled WGS sequence"/>
</dbReference>
<evidence type="ECO:0000313" key="6">
    <source>
        <dbReference type="Proteomes" id="UP000254869"/>
    </source>
</evidence>
<dbReference type="Pfam" id="PF13450">
    <property type="entry name" value="NAD_binding_8"/>
    <property type="match status" value="1"/>
</dbReference>
<dbReference type="Pfam" id="PF04820">
    <property type="entry name" value="Trp_halogenase"/>
    <property type="match status" value="1"/>
</dbReference>
<dbReference type="STRING" id="1210086.GCA_001613105_01125"/>
<evidence type="ECO:0000313" key="5">
    <source>
        <dbReference type="EMBL" id="RDI68148.1"/>
    </source>
</evidence>
<dbReference type="EMBL" id="QQBC01000002">
    <property type="protein sequence ID" value="RDI68148.1"/>
    <property type="molecule type" value="Genomic_DNA"/>
</dbReference>
<dbReference type="PRINTS" id="PR00420">
    <property type="entry name" value="RNGMNOXGNASE"/>
</dbReference>
<comment type="similarity">
    <text evidence="3">Belongs to the flavin-dependent halogenase family. Bacterial tryptophan halogenase subfamily.</text>
</comment>
<evidence type="ECO:0000256" key="4">
    <source>
        <dbReference type="SAM" id="Phobius"/>
    </source>
</evidence>
<keyword evidence="4" id="KW-0472">Membrane</keyword>
<keyword evidence="6" id="KW-1185">Reference proteome</keyword>
<keyword evidence="2" id="KW-0503">Monooxygenase</keyword>
<dbReference type="InterPro" id="IPR006905">
    <property type="entry name" value="Flavin_halogenase"/>
</dbReference>
<feature type="transmembrane region" description="Helical" evidence="4">
    <location>
        <begin position="9"/>
        <end position="28"/>
    </location>
</feature>
<dbReference type="AlphaFoldDB" id="A0A370IBP7"/>
<dbReference type="RefSeq" id="WP_067992809.1">
    <property type="nucleotide sequence ID" value="NZ_QQBC01000002.1"/>
</dbReference>
<gene>
    <name evidence="5" type="ORF">DFR76_102549</name>
</gene>
<accession>A0A370IBP7</accession>
<proteinExistence type="inferred from homology"/>
<dbReference type="InterPro" id="IPR036188">
    <property type="entry name" value="FAD/NAD-bd_sf"/>
</dbReference>
<sequence>MNNNKSRRYDVAIVGGGIGGSILAAILARHGVRVVLFEGGGHPRFAIGESTIPETTLGLRVLAARYDVPEIADMAAYGSVRRKITSSCGVKRNFSFVHHREGEPVRGTDCAQFPALSAPLGPDVHYYRQDIDAWSYQLALSYGADGYNHTFVTGVEFDSDGATLATVDKGEFRVDYVVDAGGMNSLLGKQLELRVDPPTYQTRTRTLFGHFVGVLPFDEVAPPASEHKMPQPLSQGTLHHLFEGGWVWVIPFDNHPQSTNPLCSVGISLDLDRYPVNENESPEEEFWAHVNRFPTFARQMRNAKAVRPVARTGRVQFQSRNIVGDRWCLLPHASDFIDPLTSSGLSITAMAVNVLADRLIDGVRTGDFAPERFEYLETWVKRGFEYYDKLVGYSFTSFDSFELFNAWFRVWTINTLYGSNGLMEALWAFDRTNNPTVFSVLEQPPYRGMQGQDNPHCAELFRKACQAMQDYRDKEIETAEACDRIYAALSDSGLVPSTWKQTDSTERSPATALTLIPMAQVLAWGKFRSPAYVRGHYMQHGVTEVLGRASAFYRDEVRHSAAAAYYATRDLVAVRNRDWRKIGAKITRRANHGGGDR</sequence>
<dbReference type="SUPFAM" id="SSF51905">
    <property type="entry name" value="FAD/NAD(P)-binding domain"/>
    <property type="match status" value="1"/>
</dbReference>
<keyword evidence="1" id="KW-0560">Oxidoreductase</keyword>
<dbReference type="GO" id="GO:0004497">
    <property type="term" value="F:monooxygenase activity"/>
    <property type="evidence" value="ECO:0007669"/>
    <property type="project" value="UniProtKB-KW"/>
</dbReference>
<dbReference type="PANTHER" id="PTHR43747">
    <property type="entry name" value="FAD-BINDING PROTEIN"/>
    <property type="match status" value="1"/>
</dbReference>
<evidence type="ECO:0000256" key="3">
    <source>
        <dbReference type="ARBA" id="ARBA00038396"/>
    </source>
</evidence>
<name>A0A370IBP7_9NOCA</name>
<comment type="caution">
    <text evidence="5">The sequence shown here is derived from an EMBL/GenBank/DDBJ whole genome shotgun (WGS) entry which is preliminary data.</text>
</comment>
<organism evidence="5 6">
    <name type="scientific">Nocardia pseudobrasiliensis</name>
    <dbReference type="NCBI Taxonomy" id="45979"/>
    <lineage>
        <taxon>Bacteria</taxon>
        <taxon>Bacillati</taxon>
        <taxon>Actinomycetota</taxon>
        <taxon>Actinomycetes</taxon>
        <taxon>Mycobacteriales</taxon>
        <taxon>Nocardiaceae</taxon>
        <taxon>Nocardia</taxon>
    </lineage>
</organism>
<protein>
    <submittedName>
        <fullName evidence="5">FADH2 O2-dependent halogenase</fullName>
    </submittedName>
</protein>
<evidence type="ECO:0000256" key="2">
    <source>
        <dbReference type="ARBA" id="ARBA00023033"/>
    </source>
</evidence>
<reference evidence="5 6" key="1">
    <citation type="submission" date="2018-07" db="EMBL/GenBank/DDBJ databases">
        <title>Genomic Encyclopedia of Type Strains, Phase IV (KMG-IV): sequencing the most valuable type-strain genomes for metagenomic binning, comparative biology and taxonomic classification.</title>
        <authorList>
            <person name="Goeker M."/>
        </authorList>
    </citation>
    <scope>NUCLEOTIDE SEQUENCE [LARGE SCALE GENOMIC DNA]</scope>
    <source>
        <strain evidence="5 6">DSM 44290</strain>
    </source>
</reference>
<dbReference type="InterPro" id="IPR050816">
    <property type="entry name" value="Flavin-dep_Halogenase_NPB"/>
</dbReference>
<keyword evidence="4" id="KW-1133">Transmembrane helix</keyword>
<dbReference type="PANTHER" id="PTHR43747:SF5">
    <property type="entry name" value="FAD-BINDING DOMAIN-CONTAINING PROTEIN"/>
    <property type="match status" value="1"/>
</dbReference>
<keyword evidence="4" id="KW-0812">Transmembrane</keyword>